<dbReference type="GO" id="GO:0016887">
    <property type="term" value="F:ATP hydrolysis activity"/>
    <property type="evidence" value="ECO:0007669"/>
    <property type="project" value="InterPro"/>
</dbReference>
<dbReference type="GO" id="GO:0005524">
    <property type="term" value="F:ATP binding"/>
    <property type="evidence" value="ECO:0007669"/>
    <property type="project" value="InterPro"/>
</dbReference>
<dbReference type="Pfam" id="PF02463">
    <property type="entry name" value="SMC_N"/>
    <property type="match status" value="1"/>
</dbReference>
<dbReference type="SUPFAM" id="SSF52540">
    <property type="entry name" value="P-loop containing nucleoside triphosphate hydrolases"/>
    <property type="match status" value="1"/>
</dbReference>
<dbReference type="CDD" id="cd00267">
    <property type="entry name" value="ABC_ATPase"/>
    <property type="match status" value="2"/>
</dbReference>
<dbReference type="EMBL" id="RBRQ01000261">
    <property type="protein sequence ID" value="RMR05042.1"/>
    <property type="molecule type" value="Genomic_DNA"/>
</dbReference>
<dbReference type="InterPro" id="IPR003439">
    <property type="entry name" value="ABC_transporter-like_ATP-bd"/>
</dbReference>
<dbReference type="Proteomes" id="UP000276615">
    <property type="component" value="Unassembled WGS sequence"/>
</dbReference>
<dbReference type="Gene3D" id="3.40.50.300">
    <property type="entry name" value="P-loop containing nucleotide triphosphate hydrolases"/>
    <property type="match status" value="1"/>
</dbReference>
<evidence type="ECO:0000313" key="3">
    <source>
        <dbReference type="Proteomes" id="UP000276615"/>
    </source>
</evidence>
<gene>
    <name evidence="2" type="ORF">ALP92_03941</name>
</gene>
<dbReference type="PANTHER" id="PTHR43581">
    <property type="entry name" value="ATP/GTP PHOSPHATASE"/>
    <property type="match status" value="1"/>
</dbReference>
<comment type="caution">
    <text evidence="2">The sequence shown here is derived from an EMBL/GenBank/DDBJ whole genome shotgun (WGS) entry which is preliminary data.</text>
</comment>
<evidence type="ECO:0000313" key="2">
    <source>
        <dbReference type="EMBL" id="RMR05042.1"/>
    </source>
</evidence>
<feature type="domain" description="ABC transporter" evidence="1">
    <location>
        <begin position="12"/>
        <end position="307"/>
    </location>
</feature>
<name>A0A3M4RRA8_9PSED</name>
<dbReference type="PANTHER" id="PTHR43581:SF4">
    <property type="entry name" value="ATP_GTP PHOSPHATASE"/>
    <property type="match status" value="1"/>
</dbReference>
<accession>A0A3M4RRA8</accession>
<proteinExistence type="predicted"/>
<sequence>MVVISCGLTGRLRLDKEVERMKVILSNVKSIKNLEFEIPPQGVWVVTGLNGSGKTSLFGALYRLGAQHAFQKYYKNNSSLDEVDSFHDARIQYSLAGVDVVYRYGGQRWRATPRGNAYLLQKFPYKTVDYIEANGARVEPFPDEVKDLKNHLAKKDVREFMAEVLGDIKWLQLCYVNTRRGQGNDAYLIQTVLEGVKRFYSEKNFSLGELCVLKLAKKITAVAPGSLLLIDEVEMALHPLAQVRLLKKVIEAAAQKKLTVLFSTHSATLIKNISHKNLIFLKPDSKGNVDVHRAAYPAQVLGEIAFDDEYGADFIFYVEDKHAQILLTQMCDKYIDQIAPKKAGRPQYRVVPVGGFVQVIEMLKSGGAIFPDHVLRHAFLDQDVLSVSLEEYKKKQNNKALDMFKSVKGDLSYLPVTPELGVIDMIHSAVLNNTATLQRLSSAFSGASINFGVIIESVEYKKYAKSNERDRAKDQMSFVVSYINNKTNIDDAQIKKALFSVFIDFFYDGNSKLQKLLAPIFK</sequence>
<dbReference type="AlphaFoldDB" id="A0A3M4RRA8"/>
<dbReference type="PROSITE" id="PS50893">
    <property type="entry name" value="ABC_TRANSPORTER_2"/>
    <property type="match status" value="1"/>
</dbReference>
<reference evidence="2 3" key="1">
    <citation type="submission" date="2018-08" db="EMBL/GenBank/DDBJ databases">
        <title>Recombination of ecologically and evolutionarily significant loci maintains genetic cohesion in the Pseudomonas syringae species complex.</title>
        <authorList>
            <person name="Dillon M."/>
            <person name="Thakur S."/>
            <person name="Almeida R.N.D."/>
            <person name="Weir B.S."/>
            <person name="Guttman D.S."/>
        </authorList>
    </citation>
    <scope>NUCLEOTIDE SEQUENCE [LARGE SCALE GENOMIC DNA]</scope>
    <source>
        <strain evidence="2 3">ICMP 8670</strain>
    </source>
</reference>
<dbReference type="InterPro" id="IPR003395">
    <property type="entry name" value="RecF/RecN/SMC_N"/>
</dbReference>
<evidence type="ECO:0000259" key="1">
    <source>
        <dbReference type="PROSITE" id="PS50893"/>
    </source>
</evidence>
<organism evidence="2 3">
    <name type="scientific">Pseudomonas syringae pv. primulae</name>
    <dbReference type="NCBI Taxonomy" id="251707"/>
    <lineage>
        <taxon>Bacteria</taxon>
        <taxon>Pseudomonadati</taxon>
        <taxon>Pseudomonadota</taxon>
        <taxon>Gammaproteobacteria</taxon>
        <taxon>Pseudomonadales</taxon>
        <taxon>Pseudomonadaceae</taxon>
        <taxon>Pseudomonas</taxon>
    </lineage>
</organism>
<dbReference type="InterPro" id="IPR027417">
    <property type="entry name" value="P-loop_NTPase"/>
</dbReference>
<protein>
    <submittedName>
        <fullName evidence="2">Putative ATP binding protein</fullName>
    </submittedName>
</protein>
<dbReference type="InterPro" id="IPR051396">
    <property type="entry name" value="Bact_Antivir_Def_Nuclease"/>
</dbReference>